<reference evidence="2 3" key="2">
    <citation type="journal article" date="2021" name="Curr. Genet.">
        <title>Genetic response to nitrogen starvation in the aggressive Eucalyptus foliar pathogen Teratosphaeria destructans.</title>
        <authorList>
            <person name="Havenga M."/>
            <person name="Wingfield B.D."/>
            <person name="Wingfield M.J."/>
            <person name="Dreyer L.L."/>
            <person name="Roets F."/>
            <person name="Aylward J."/>
        </authorList>
    </citation>
    <scope>NUCLEOTIDE SEQUENCE [LARGE SCALE GENOMIC DNA]</scope>
    <source>
        <strain evidence="2">CMW44962</strain>
    </source>
</reference>
<feature type="compositionally biased region" description="Low complexity" evidence="1">
    <location>
        <begin position="1"/>
        <end position="21"/>
    </location>
</feature>
<feature type="region of interest" description="Disordered" evidence="1">
    <location>
        <begin position="205"/>
        <end position="245"/>
    </location>
</feature>
<feature type="region of interest" description="Disordered" evidence="1">
    <location>
        <begin position="1"/>
        <end position="38"/>
    </location>
</feature>
<dbReference type="OrthoDB" id="416217at2759"/>
<gene>
    <name evidence="2" type="ORF">Tdes44962_MAKER00254</name>
</gene>
<dbReference type="PANTHER" id="PTHR47784:SF5">
    <property type="entry name" value="STEROL UPTAKE CONTROL PROTEIN 2"/>
    <property type="match status" value="1"/>
</dbReference>
<protein>
    <submittedName>
        <fullName evidence="2">C6 transcription factor protein</fullName>
    </submittedName>
</protein>
<feature type="compositionally biased region" description="Low complexity" evidence="1">
    <location>
        <begin position="207"/>
        <end position="218"/>
    </location>
</feature>
<name>A0A9W7W4E8_9PEZI</name>
<dbReference type="Pfam" id="PF11951">
    <property type="entry name" value="Fungal_trans_2"/>
    <property type="match status" value="1"/>
</dbReference>
<dbReference type="GO" id="GO:0001228">
    <property type="term" value="F:DNA-binding transcription activator activity, RNA polymerase II-specific"/>
    <property type="evidence" value="ECO:0007669"/>
    <property type="project" value="TreeGrafter"/>
</dbReference>
<dbReference type="EMBL" id="RIBY02001112">
    <property type="protein sequence ID" value="KAH9832773.1"/>
    <property type="molecule type" value="Genomic_DNA"/>
</dbReference>
<keyword evidence="3" id="KW-1185">Reference proteome</keyword>
<comment type="caution">
    <text evidence="2">The sequence shown here is derived from an EMBL/GenBank/DDBJ whole genome shotgun (WGS) entry which is preliminary data.</text>
</comment>
<reference evidence="2 3" key="1">
    <citation type="journal article" date="2018" name="IMA Fungus">
        <title>IMA Genome-F 10: Nine draft genome sequences of Claviceps purpurea s.lat., including C. arundinis, C. humidiphila, and C. cf. spartinae, pseudomolecules for the pitch canker pathogen Fusarium circinatum, draft genome of Davidsoniella eucalypti, Grosmannia galeiformis, Quambalaria eucalypti, and Teratosphaeria destructans.</title>
        <authorList>
            <person name="Wingfield B.D."/>
            <person name="Liu M."/>
            <person name="Nguyen H.D."/>
            <person name="Lane F.A."/>
            <person name="Morgan S.W."/>
            <person name="De Vos L."/>
            <person name="Wilken P.M."/>
            <person name="Duong T.A."/>
            <person name="Aylward J."/>
            <person name="Coetzee M.P."/>
            <person name="Dadej K."/>
            <person name="De Beer Z.W."/>
            <person name="Findlay W."/>
            <person name="Havenga M."/>
            <person name="Kolarik M."/>
            <person name="Menzies J.G."/>
            <person name="Naidoo K."/>
            <person name="Pochopski O."/>
            <person name="Shoukouhi P."/>
            <person name="Santana Q.C."/>
            <person name="Seifert K.A."/>
            <person name="Soal N."/>
            <person name="Steenkamp E.T."/>
            <person name="Tatham C.T."/>
            <person name="van der Nest M.A."/>
            <person name="Wingfield M.J."/>
        </authorList>
    </citation>
    <scope>NUCLEOTIDE SEQUENCE [LARGE SCALE GENOMIC DNA]</scope>
    <source>
        <strain evidence="2">CMW44962</strain>
    </source>
</reference>
<organism evidence="2 3">
    <name type="scientific">Teratosphaeria destructans</name>
    <dbReference type="NCBI Taxonomy" id="418781"/>
    <lineage>
        <taxon>Eukaryota</taxon>
        <taxon>Fungi</taxon>
        <taxon>Dikarya</taxon>
        <taxon>Ascomycota</taxon>
        <taxon>Pezizomycotina</taxon>
        <taxon>Dothideomycetes</taxon>
        <taxon>Dothideomycetidae</taxon>
        <taxon>Mycosphaerellales</taxon>
        <taxon>Teratosphaeriaceae</taxon>
        <taxon>Teratosphaeria</taxon>
    </lineage>
</organism>
<evidence type="ECO:0000313" key="3">
    <source>
        <dbReference type="Proteomes" id="UP001138500"/>
    </source>
</evidence>
<dbReference type="PANTHER" id="PTHR47784">
    <property type="entry name" value="STEROL UPTAKE CONTROL PROTEIN 2"/>
    <property type="match status" value="1"/>
</dbReference>
<dbReference type="Proteomes" id="UP001138500">
    <property type="component" value="Unassembled WGS sequence"/>
</dbReference>
<dbReference type="AlphaFoldDB" id="A0A9W7W4E8"/>
<evidence type="ECO:0000313" key="2">
    <source>
        <dbReference type="EMBL" id="KAH9832773.1"/>
    </source>
</evidence>
<dbReference type="InterPro" id="IPR021858">
    <property type="entry name" value="Fun_TF"/>
</dbReference>
<proteinExistence type="predicted"/>
<accession>A0A9W7W4E8</accession>
<dbReference type="InterPro" id="IPR053157">
    <property type="entry name" value="Sterol_Uptake_Regulator"/>
</dbReference>
<sequence>MSSDSPSAAPRPVSSAATSVPETPQRLPSSERLPPRQMSDTDLYHHYLSHTSRTLTPCPRSRAAHQLRFPTLALQHNAVFNSMLALAAVCICHDQITSNQPPATPQVVRDTLMLGYQRYNSASEQMREMLAAGDRAKQEALLVTQLLLVPFAAASQQVNHWLSSKVASWSTAEEPLRSLSSSPRDIAVIMKGIRTTIQAMTADGDDFQPTQDQETTTDPAAPASLIDRHTTHKTNPPTATSHPLHPLISTTSAPALSTLSARLHNLSTTPLRHTPDLQTCHQALEILQKIQSGCFHHPPSSSSPVPFDPSHPGSPTHHLKPWLHTYLSWHAAPTALTRPLLSFLVQVPQRYLDLILPLLDQRLQTPLATASPARETLYHLSYVQALALDIYAHWSALMLLVEQESWWIGRLPTVTLQGLMNRYGRDPVARELVERDGEGGDWWPGRMLRVALGG</sequence>
<evidence type="ECO:0000256" key="1">
    <source>
        <dbReference type="SAM" id="MobiDB-lite"/>
    </source>
</evidence>